<keyword evidence="2" id="KW-1185">Reference proteome</keyword>
<proteinExistence type="predicted"/>
<dbReference type="Proteomes" id="UP000789508">
    <property type="component" value="Unassembled WGS sequence"/>
</dbReference>
<evidence type="ECO:0000313" key="1">
    <source>
        <dbReference type="EMBL" id="CAG8457627.1"/>
    </source>
</evidence>
<name>A0A9N8VK72_9GLOM</name>
<dbReference type="EMBL" id="CAJVPS010000145">
    <property type="protein sequence ID" value="CAG8457627.1"/>
    <property type="molecule type" value="Genomic_DNA"/>
</dbReference>
<accession>A0A9N8VK72</accession>
<sequence>MPKRKVNGEEPTTAIDQVTKRSVTATAIKSITTIDLTRKKSVNNNVYELGHHHQSNKNGKEIKSRAEASTTMISVEYEEKKLKVAETLEEREKIKELARRKHLKKRMKNLNNSFIRTQKLIQNPENK</sequence>
<protein>
    <submittedName>
        <fullName evidence="1">2599_t:CDS:1</fullName>
    </submittedName>
</protein>
<reference evidence="1" key="1">
    <citation type="submission" date="2021-06" db="EMBL/GenBank/DDBJ databases">
        <authorList>
            <person name="Kallberg Y."/>
            <person name="Tangrot J."/>
            <person name="Rosling A."/>
        </authorList>
    </citation>
    <scope>NUCLEOTIDE SEQUENCE</scope>
    <source>
        <strain evidence="1">FL130A</strain>
    </source>
</reference>
<gene>
    <name evidence="1" type="ORF">ALEPTO_LOCUS1365</name>
</gene>
<dbReference type="AlphaFoldDB" id="A0A9N8VK72"/>
<comment type="caution">
    <text evidence="1">The sequence shown here is derived from an EMBL/GenBank/DDBJ whole genome shotgun (WGS) entry which is preliminary data.</text>
</comment>
<organism evidence="1 2">
    <name type="scientific">Ambispora leptoticha</name>
    <dbReference type="NCBI Taxonomy" id="144679"/>
    <lineage>
        <taxon>Eukaryota</taxon>
        <taxon>Fungi</taxon>
        <taxon>Fungi incertae sedis</taxon>
        <taxon>Mucoromycota</taxon>
        <taxon>Glomeromycotina</taxon>
        <taxon>Glomeromycetes</taxon>
        <taxon>Archaeosporales</taxon>
        <taxon>Ambisporaceae</taxon>
        <taxon>Ambispora</taxon>
    </lineage>
</organism>
<evidence type="ECO:0000313" key="2">
    <source>
        <dbReference type="Proteomes" id="UP000789508"/>
    </source>
</evidence>